<feature type="transmembrane region" description="Helical" evidence="1">
    <location>
        <begin position="13"/>
        <end position="31"/>
    </location>
</feature>
<evidence type="ECO:0000256" key="1">
    <source>
        <dbReference type="SAM" id="Phobius"/>
    </source>
</evidence>
<protein>
    <submittedName>
        <fullName evidence="2">General secretion pathway protein H</fullName>
    </submittedName>
</protein>
<sequence length="142" mass="15089">MFPAQKGFTLLELLVVVAIIAIASAGVGFAMRDSSQTLLERDAARLAALFESARAQSRASGVPVRWRLTPQGFAFDGLPTGALPERWLGNDTVARNTAPVPLGPEPLIGRQEVVLQSISQPAQALRIATDGARPFTVQTISP</sequence>
<dbReference type="Proteomes" id="UP001180487">
    <property type="component" value="Unassembled WGS sequence"/>
</dbReference>
<dbReference type="Pfam" id="PF07963">
    <property type="entry name" value="N_methyl"/>
    <property type="match status" value="1"/>
</dbReference>
<dbReference type="SUPFAM" id="SSF54523">
    <property type="entry name" value="Pili subunits"/>
    <property type="match status" value="1"/>
</dbReference>
<comment type="caution">
    <text evidence="2">The sequence shown here is derived from an EMBL/GenBank/DDBJ whole genome shotgun (WGS) entry which is preliminary data.</text>
</comment>
<dbReference type="InterPro" id="IPR045584">
    <property type="entry name" value="Pilin-like"/>
</dbReference>
<evidence type="ECO:0000313" key="3">
    <source>
        <dbReference type="Proteomes" id="UP001180487"/>
    </source>
</evidence>
<keyword evidence="1" id="KW-0812">Transmembrane</keyword>
<dbReference type="InterPro" id="IPR012902">
    <property type="entry name" value="N_methyl_site"/>
</dbReference>
<dbReference type="NCBIfam" id="TIGR02532">
    <property type="entry name" value="IV_pilin_GFxxxE"/>
    <property type="match status" value="1"/>
</dbReference>
<dbReference type="PROSITE" id="PS00409">
    <property type="entry name" value="PROKAR_NTER_METHYL"/>
    <property type="match status" value="1"/>
</dbReference>
<proteinExistence type="predicted"/>
<keyword evidence="3" id="KW-1185">Reference proteome</keyword>
<reference evidence="2 3" key="1">
    <citation type="submission" date="2023-07" db="EMBL/GenBank/DDBJ databases">
        <title>Sorghum-associated microbial communities from plants grown in Nebraska, USA.</title>
        <authorList>
            <person name="Schachtman D."/>
        </authorList>
    </citation>
    <scope>NUCLEOTIDE SEQUENCE [LARGE SCALE GENOMIC DNA]</scope>
    <source>
        <strain evidence="2 3">BE313</strain>
    </source>
</reference>
<accession>A0ABU2CDN5</accession>
<name>A0ABU2CDN5_9BURK</name>
<evidence type="ECO:0000313" key="2">
    <source>
        <dbReference type="EMBL" id="MDR7379454.1"/>
    </source>
</evidence>
<organism evidence="2 3">
    <name type="scientific">Rhodoferax ferrireducens</name>
    <dbReference type="NCBI Taxonomy" id="192843"/>
    <lineage>
        <taxon>Bacteria</taxon>
        <taxon>Pseudomonadati</taxon>
        <taxon>Pseudomonadota</taxon>
        <taxon>Betaproteobacteria</taxon>
        <taxon>Burkholderiales</taxon>
        <taxon>Comamonadaceae</taxon>
        <taxon>Rhodoferax</taxon>
    </lineage>
</organism>
<gene>
    <name evidence="2" type="ORF">J2X19_004148</name>
</gene>
<dbReference type="EMBL" id="JAVDXT010000004">
    <property type="protein sequence ID" value="MDR7379454.1"/>
    <property type="molecule type" value="Genomic_DNA"/>
</dbReference>
<keyword evidence="1" id="KW-1133">Transmembrane helix</keyword>
<dbReference type="Gene3D" id="3.30.700.10">
    <property type="entry name" value="Glycoprotein, Type 4 Pilin"/>
    <property type="match status" value="1"/>
</dbReference>
<keyword evidence="1" id="KW-0472">Membrane</keyword>